<name>A0A5P3X934_PARBF</name>
<evidence type="ECO:0000256" key="1">
    <source>
        <dbReference type="ARBA" id="ARBA00022801"/>
    </source>
</evidence>
<dbReference type="InterPro" id="IPR050695">
    <property type="entry name" value="N-acetylmuramoyl_amidase_3"/>
</dbReference>
<organism evidence="3 4">
    <name type="scientific">Paraclostridium bifermentans</name>
    <name type="common">Clostridium bifermentans</name>
    <dbReference type="NCBI Taxonomy" id="1490"/>
    <lineage>
        <taxon>Bacteria</taxon>
        <taxon>Bacillati</taxon>
        <taxon>Bacillota</taxon>
        <taxon>Clostridia</taxon>
        <taxon>Peptostreptococcales</taxon>
        <taxon>Peptostreptococcaceae</taxon>
        <taxon>Paraclostridium</taxon>
    </lineage>
</organism>
<feature type="domain" description="MurNAc-LAA" evidence="2">
    <location>
        <begin position="62"/>
        <end position="173"/>
    </location>
</feature>
<dbReference type="PANTHER" id="PTHR30404:SF0">
    <property type="entry name" value="N-ACETYLMURAMOYL-L-ALANINE AMIDASE AMIC"/>
    <property type="match status" value="1"/>
</dbReference>
<dbReference type="AlphaFoldDB" id="A0A5P3X934"/>
<accession>A0A5P3X934</accession>
<keyword evidence="1" id="KW-0378">Hydrolase</keyword>
<evidence type="ECO:0000313" key="3">
    <source>
        <dbReference type="EMBL" id="QEZ67497.1"/>
    </source>
</evidence>
<evidence type="ECO:0000259" key="2">
    <source>
        <dbReference type="SMART" id="SM00646"/>
    </source>
</evidence>
<dbReference type="SMART" id="SM00646">
    <property type="entry name" value="Ami_3"/>
    <property type="match status" value="1"/>
</dbReference>
<proteinExistence type="predicted"/>
<dbReference type="Gene3D" id="3.40.630.40">
    <property type="entry name" value="Zn-dependent exopeptidases"/>
    <property type="match status" value="1"/>
</dbReference>
<protein>
    <submittedName>
        <fullName evidence="3">N-acetylmuramoyl-L-alanine amidase</fullName>
    </submittedName>
</protein>
<dbReference type="InterPro" id="IPR002508">
    <property type="entry name" value="MurNAc-LAA_cat"/>
</dbReference>
<dbReference type="CDD" id="cd02696">
    <property type="entry name" value="MurNAc-LAA"/>
    <property type="match status" value="1"/>
</dbReference>
<gene>
    <name evidence="3" type="ORF">D4A35_00605</name>
</gene>
<sequence>MKWYLDFGHGGKDSGAVGSNGKKESDMVLKIGMIVKSILEEAFEKVVTTREEDKFYSLSYRTNKANNENCDYFVSIHMNSSENKSAKGTETWIYDTNNKICKLATNLSSNLSNKLNTPNRGVKVSKKFSVLKHSKMPAVIIEIDFISNDSVEASCSDEIYIRNTANTIASTLLEFVSKKIESEGPFYRVCIGAFNIKDNAVKLRNEDISKGFKDTYITT</sequence>
<dbReference type="Proteomes" id="UP000326961">
    <property type="component" value="Chromosome"/>
</dbReference>
<dbReference type="RefSeq" id="WP_150885213.1">
    <property type="nucleotide sequence ID" value="NZ_CP032452.1"/>
</dbReference>
<dbReference type="Pfam" id="PF01520">
    <property type="entry name" value="Amidase_3"/>
    <property type="match status" value="1"/>
</dbReference>
<reference evidence="3 4" key="1">
    <citation type="submission" date="2018-09" db="EMBL/GenBank/DDBJ databases">
        <title>A clostridial neurotoxin that targets Anopheles mosquitoes.</title>
        <authorList>
            <person name="Contreras E."/>
            <person name="Masuyer G."/>
            <person name="Qureshi N."/>
            <person name="Chawla S."/>
            <person name="Lim H.L."/>
            <person name="Chen J."/>
            <person name="Stenmark P."/>
            <person name="Gill S."/>
        </authorList>
    </citation>
    <scope>NUCLEOTIDE SEQUENCE [LARGE SCALE GENOMIC DNA]</scope>
    <source>
        <strain evidence="3 4">Cbm</strain>
    </source>
</reference>
<evidence type="ECO:0000313" key="4">
    <source>
        <dbReference type="Proteomes" id="UP000326961"/>
    </source>
</evidence>
<dbReference type="GO" id="GO:0008745">
    <property type="term" value="F:N-acetylmuramoyl-L-alanine amidase activity"/>
    <property type="evidence" value="ECO:0007669"/>
    <property type="project" value="InterPro"/>
</dbReference>
<dbReference type="SUPFAM" id="SSF53187">
    <property type="entry name" value="Zn-dependent exopeptidases"/>
    <property type="match status" value="1"/>
</dbReference>
<dbReference type="GO" id="GO:0009253">
    <property type="term" value="P:peptidoglycan catabolic process"/>
    <property type="evidence" value="ECO:0007669"/>
    <property type="project" value="InterPro"/>
</dbReference>
<dbReference type="PANTHER" id="PTHR30404">
    <property type="entry name" value="N-ACETYLMURAMOYL-L-ALANINE AMIDASE"/>
    <property type="match status" value="1"/>
</dbReference>
<dbReference type="EMBL" id="CP032452">
    <property type="protein sequence ID" value="QEZ67497.1"/>
    <property type="molecule type" value="Genomic_DNA"/>
</dbReference>
<dbReference type="GO" id="GO:0030288">
    <property type="term" value="C:outer membrane-bounded periplasmic space"/>
    <property type="evidence" value="ECO:0007669"/>
    <property type="project" value="TreeGrafter"/>
</dbReference>